<dbReference type="InterPro" id="IPR039564">
    <property type="entry name" value="Peptidase_C39-like"/>
</dbReference>
<dbReference type="Proteomes" id="UP001139263">
    <property type="component" value="Unassembled WGS sequence"/>
</dbReference>
<keyword evidence="1" id="KW-0732">Signal</keyword>
<protein>
    <recommendedName>
        <fullName evidence="2">Peptidase C39-like domain-containing protein</fullName>
    </recommendedName>
</protein>
<feature type="signal peptide" evidence="1">
    <location>
        <begin position="1"/>
        <end position="27"/>
    </location>
</feature>
<organism evidence="3 4">
    <name type="scientific">Sulfoacidibacillus ferrooxidans</name>
    <dbReference type="NCBI Taxonomy" id="2005001"/>
    <lineage>
        <taxon>Bacteria</taxon>
        <taxon>Bacillati</taxon>
        <taxon>Bacillota</taxon>
        <taxon>Bacilli</taxon>
        <taxon>Bacillales</taxon>
        <taxon>Alicyclobacillaceae</taxon>
        <taxon>Sulfoacidibacillus</taxon>
    </lineage>
</organism>
<feature type="chain" id="PRO_5040950748" description="Peptidase C39-like domain-containing protein" evidence="1">
    <location>
        <begin position="28"/>
        <end position="514"/>
    </location>
</feature>
<evidence type="ECO:0000256" key="1">
    <source>
        <dbReference type="SAM" id="SignalP"/>
    </source>
</evidence>
<dbReference type="Pfam" id="PF13529">
    <property type="entry name" value="Peptidase_C39_2"/>
    <property type="match status" value="1"/>
</dbReference>
<proteinExistence type="predicted"/>
<evidence type="ECO:0000313" key="3">
    <source>
        <dbReference type="EMBL" id="MCI0182064.1"/>
    </source>
</evidence>
<dbReference type="EMBL" id="JALBUF010000001">
    <property type="protein sequence ID" value="MCI0182064.1"/>
    <property type="molecule type" value="Genomic_DNA"/>
</dbReference>
<dbReference type="Gene3D" id="3.90.70.10">
    <property type="entry name" value="Cysteine proteinases"/>
    <property type="match status" value="1"/>
</dbReference>
<keyword evidence="4" id="KW-1185">Reference proteome</keyword>
<reference evidence="3" key="1">
    <citation type="submission" date="2022-03" db="EMBL/GenBank/DDBJ databases">
        <title>Draft Genome Sequence of Firmicute Strain S0AB, a Heterotrophic Iron/Sulfur-Oxidizing Extreme Acidophile.</title>
        <authorList>
            <person name="Vergara E."/>
            <person name="Pakostova E."/>
            <person name="Johnson D.B."/>
            <person name="Holmes D.S."/>
        </authorList>
    </citation>
    <scope>NUCLEOTIDE SEQUENCE</scope>
    <source>
        <strain evidence="3">S0AB</strain>
    </source>
</reference>
<evidence type="ECO:0000313" key="4">
    <source>
        <dbReference type="Proteomes" id="UP001139263"/>
    </source>
</evidence>
<evidence type="ECO:0000259" key="2">
    <source>
        <dbReference type="Pfam" id="PF13529"/>
    </source>
</evidence>
<accession>A0A9X2AAW5</accession>
<name>A0A9X2AAW5_9BACL</name>
<comment type="caution">
    <text evidence="3">The sequence shown here is derived from an EMBL/GenBank/DDBJ whole genome shotgun (WGS) entry which is preliminary data.</text>
</comment>
<sequence length="514" mass="56560">MRRKWLTYMIVVVVTLGSAAYITSAFASSTNPDATQWMDAGDMMTELTAIAVPSVPSFAGSTPYWDVLQSGSPMGNIISFDRDNGWLDHIPTINSYTFSVSQPFSRGEAASMLTAMFGITLHNQTPMAFATQAGWFQSMPHNSYFTVDSAHTFIENVKRYVAHQHMQALLSPVGWADLHRAPLTTEGGFMAGLQYTVTHLSNRSFSPASWLAGLNVDSDQTITAGQAAQWLQVFAEHENISRMMDHLDMSPYMWATQLSLFHATGITSSAQTLTAVTAQQILNNLSYLLNGNLPNTTGVFLPMPRQVILPVKSICQMPELPNGCEVTSLSILLQFEGIPVTNMTLASEVARAKTPLVEDDGQVVRWGNPNDGFVGKMSGQPGYGVYNGPIAQLMKRYLPHDVDDLTGDSPQQIIRVLESGRPVEVWTNVYFRPVTDWVTWMSDHGPVHATFDEHAVVLVGYGHGSLYLDNPLNGDQAERVNAKLFWGSWKQIGSQAVTVKKNTEAATEQEEDAN</sequence>
<dbReference type="RefSeq" id="WP_241711683.1">
    <property type="nucleotide sequence ID" value="NZ_JALBUF010000001.1"/>
</dbReference>
<feature type="domain" description="Peptidase C39-like" evidence="2">
    <location>
        <begin position="310"/>
        <end position="471"/>
    </location>
</feature>
<dbReference type="PANTHER" id="PTHR37806:SF1">
    <property type="entry name" value="PEPTIDASE C39-LIKE DOMAIN-CONTAINING PROTEIN"/>
    <property type="match status" value="1"/>
</dbReference>
<gene>
    <name evidence="3" type="ORF">MM817_00315</name>
</gene>
<dbReference type="AlphaFoldDB" id="A0A9X2AAW5"/>
<dbReference type="PANTHER" id="PTHR37806">
    <property type="entry name" value="LMO0724 PROTEIN"/>
    <property type="match status" value="1"/>
</dbReference>